<keyword evidence="5" id="KW-1185">Reference proteome</keyword>
<dbReference type="OrthoDB" id="9805976at2"/>
<dbReference type="EMBL" id="CP040058">
    <property type="protein sequence ID" value="QCP35623.1"/>
    <property type="molecule type" value="Genomic_DNA"/>
</dbReference>
<dbReference type="PANTHER" id="PTHR43278:SF2">
    <property type="entry name" value="IRON-SULFUR FLAVOPROTEIN"/>
    <property type="match status" value="1"/>
</dbReference>
<gene>
    <name evidence="4" type="ORF">AR1Y2_2169</name>
</gene>
<accession>A0A4P8IHW9</accession>
<dbReference type="InterPro" id="IPR005025">
    <property type="entry name" value="FMN_Rdtase-like_dom"/>
</dbReference>
<feature type="domain" description="NADPH-dependent FMN reductase-like" evidence="3">
    <location>
        <begin position="1"/>
        <end position="138"/>
    </location>
</feature>
<dbReference type="GO" id="GO:0016491">
    <property type="term" value="F:oxidoreductase activity"/>
    <property type="evidence" value="ECO:0007669"/>
    <property type="project" value="InterPro"/>
</dbReference>
<evidence type="ECO:0000256" key="2">
    <source>
        <dbReference type="ARBA" id="ARBA00022643"/>
    </source>
</evidence>
<dbReference type="SUPFAM" id="SSF52218">
    <property type="entry name" value="Flavoproteins"/>
    <property type="match status" value="1"/>
</dbReference>
<evidence type="ECO:0000313" key="4">
    <source>
        <dbReference type="EMBL" id="QCP35623.1"/>
    </source>
</evidence>
<dbReference type="Pfam" id="PF03358">
    <property type="entry name" value="FMN_red"/>
    <property type="match status" value="1"/>
</dbReference>
<dbReference type="RefSeq" id="WP_137328957.1">
    <property type="nucleotide sequence ID" value="NZ_CP040058.1"/>
</dbReference>
<sequence length="174" mass="19328">MKILILNGSPRPNGSTSAIVEAFAEGAEEAGHSVEIIKVGRKKIAGCLGCEYCHTKGNGQCIQKDDEKEVYKALEHAEMLVLASPIYYYSFSAQLQAALHRTYALKVPKKVRKTALLLSSGSPDVYGPAVRQYQLSVVEYYKTEDLGVMTVNEENYKAEDHLEEFKMFGRSVTE</sequence>
<reference evidence="4 5" key="1">
    <citation type="submission" date="2019-05" db="EMBL/GenBank/DDBJ databases">
        <title>Complete genome sequencing of Anaerostipes rhamnosivorans.</title>
        <authorList>
            <person name="Bui T.P.N."/>
            <person name="de Vos W.M."/>
        </authorList>
    </citation>
    <scope>NUCLEOTIDE SEQUENCE [LARGE SCALE GENOMIC DNA]</scope>
    <source>
        <strain evidence="4 5">1y2</strain>
    </source>
</reference>
<evidence type="ECO:0000313" key="5">
    <source>
        <dbReference type="Proteomes" id="UP000298653"/>
    </source>
</evidence>
<dbReference type="Proteomes" id="UP000298653">
    <property type="component" value="Chromosome"/>
</dbReference>
<evidence type="ECO:0000259" key="3">
    <source>
        <dbReference type="Pfam" id="PF03358"/>
    </source>
</evidence>
<dbReference type="KEGG" id="arf:AR1Y2_2169"/>
<keyword evidence="2" id="KW-0288">FMN</keyword>
<dbReference type="InterPro" id="IPR029039">
    <property type="entry name" value="Flavoprotein-like_sf"/>
</dbReference>
<dbReference type="AlphaFoldDB" id="A0A4P8IHW9"/>
<keyword evidence="1" id="KW-0285">Flavoprotein</keyword>
<organism evidence="4 5">
    <name type="scientific">Anaerostipes rhamnosivorans</name>
    <dbReference type="NCBI Taxonomy" id="1229621"/>
    <lineage>
        <taxon>Bacteria</taxon>
        <taxon>Bacillati</taxon>
        <taxon>Bacillota</taxon>
        <taxon>Clostridia</taxon>
        <taxon>Lachnospirales</taxon>
        <taxon>Lachnospiraceae</taxon>
        <taxon>Anaerostipes</taxon>
    </lineage>
</organism>
<evidence type="ECO:0000256" key="1">
    <source>
        <dbReference type="ARBA" id="ARBA00022630"/>
    </source>
</evidence>
<dbReference type="PANTHER" id="PTHR43278">
    <property type="entry name" value="NAD(P)H-DEPENDENT FMN-CONTAINING OXIDOREDUCTASE YWQN-RELATED"/>
    <property type="match status" value="1"/>
</dbReference>
<protein>
    <submittedName>
        <fullName evidence="4">Iron-sulfur flavoprotein</fullName>
    </submittedName>
</protein>
<name>A0A4P8IHW9_9FIRM</name>
<dbReference type="InterPro" id="IPR051796">
    <property type="entry name" value="ISF_SsuE-like"/>
</dbReference>
<proteinExistence type="predicted"/>
<dbReference type="Gene3D" id="3.40.50.360">
    <property type="match status" value="1"/>
</dbReference>